<dbReference type="Proteomes" id="UP001285263">
    <property type="component" value="Unassembled WGS sequence"/>
</dbReference>
<evidence type="ECO:0000313" key="1">
    <source>
        <dbReference type="EMBL" id="MDY0749059.1"/>
    </source>
</evidence>
<comment type="caution">
    <text evidence="1">The sequence shown here is derived from an EMBL/GenBank/DDBJ whole genome shotgun (WGS) entry which is preliminary data.</text>
</comment>
<accession>A0ABU5DRW2</accession>
<reference evidence="1 2" key="1">
    <citation type="submission" date="2023-11" db="EMBL/GenBank/DDBJ databases">
        <title>Paucibacter sp. nov., isolated from fresh soil in Korea.</title>
        <authorList>
            <person name="Le N.T.T."/>
        </authorList>
    </citation>
    <scope>NUCLEOTIDE SEQUENCE [LARGE SCALE GENOMIC DNA]</scope>
    <source>
        <strain evidence="1 2">R3-3</strain>
    </source>
</reference>
<proteinExistence type="predicted"/>
<sequence length="167" mass="19004">MLRFIDWLDELPGLHNAAALNVALTRMLKRFDADEGRIEARFSFLLREDLATCEDSDAARLDFEGRWVAECAKGRTTIWAEVKVPDPVPCLGTSCIRTQVARTRNSSIATKAGHGHDVEWRDLLRKLGRSVERDARIGRYSIDVVRVHAQPSGLREHRTVINQRQLE</sequence>
<gene>
    <name evidence="1" type="ORF">SNE35_31470</name>
</gene>
<organism evidence="1 2">
    <name type="scientific">Roseateles agri</name>
    <dbReference type="NCBI Taxonomy" id="3098619"/>
    <lineage>
        <taxon>Bacteria</taxon>
        <taxon>Pseudomonadati</taxon>
        <taxon>Pseudomonadota</taxon>
        <taxon>Betaproteobacteria</taxon>
        <taxon>Burkholderiales</taxon>
        <taxon>Sphaerotilaceae</taxon>
        <taxon>Roseateles</taxon>
    </lineage>
</organism>
<keyword evidence="2" id="KW-1185">Reference proteome</keyword>
<evidence type="ECO:0000313" key="2">
    <source>
        <dbReference type="Proteomes" id="UP001285263"/>
    </source>
</evidence>
<protein>
    <submittedName>
        <fullName evidence="1">Uncharacterized protein</fullName>
    </submittedName>
</protein>
<dbReference type="EMBL" id="JAXCLA010000013">
    <property type="protein sequence ID" value="MDY0749059.1"/>
    <property type="molecule type" value="Genomic_DNA"/>
</dbReference>
<name>A0ABU5DRW2_9BURK</name>